<evidence type="ECO:0000256" key="2">
    <source>
        <dbReference type="ARBA" id="ARBA00012962"/>
    </source>
</evidence>
<feature type="binding site" evidence="8">
    <location>
        <position position="259"/>
    </location>
    <ligand>
        <name>shikimate</name>
        <dbReference type="ChEBI" id="CHEBI:36208"/>
    </ligand>
</feature>
<comment type="subunit">
    <text evidence="8">Homodimer.</text>
</comment>
<dbReference type="Pfam" id="PF18317">
    <property type="entry name" value="SDH_C"/>
    <property type="match status" value="1"/>
</dbReference>
<evidence type="ECO:0000259" key="11">
    <source>
        <dbReference type="Pfam" id="PF18317"/>
    </source>
</evidence>
<evidence type="ECO:0000256" key="5">
    <source>
        <dbReference type="ARBA" id="ARBA00023002"/>
    </source>
</evidence>
<feature type="binding site" evidence="8">
    <location>
        <position position="112"/>
    </location>
    <ligand>
        <name>shikimate</name>
        <dbReference type="ChEBI" id="CHEBI:36208"/>
    </ligand>
</feature>
<dbReference type="InterPro" id="IPR046346">
    <property type="entry name" value="Aminoacid_DH-like_N_sf"/>
</dbReference>
<dbReference type="InterPro" id="IPR013708">
    <property type="entry name" value="Shikimate_DH-bd_N"/>
</dbReference>
<dbReference type="Pfam" id="PF08501">
    <property type="entry name" value="Shikimate_dh_N"/>
    <property type="match status" value="1"/>
</dbReference>
<evidence type="ECO:0000256" key="6">
    <source>
        <dbReference type="ARBA" id="ARBA00023141"/>
    </source>
</evidence>
<dbReference type="Pfam" id="PF01488">
    <property type="entry name" value="Shikimate_DH"/>
    <property type="match status" value="1"/>
</dbReference>
<dbReference type="InterPro" id="IPR022893">
    <property type="entry name" value="Shikimate_DH_fam"/>
</dbReference>
<keyword evidence="3 8" id="KW-0028">Amino-acid biosynthesis</keyword>
<sequence length="289" mass="30441">MGEQLFAVDSHTILYGVFGDPVRHSKSPIMLNRAFRESGINAVYAAFHVAPGALGDAVRGIRALGYRGVNVTIPHKVEVMQYLDEVDEGAQVIGAVNTIVNDNGRLVGYNTDGIGYVRSLKEENGLELAGRRVVLLGAGGAARGVGYALAREGVASLRIVNRTAERAVELAAALSAYADCAGAGMDGAAAAVRDADIVVNTTSAGMHPNVDDVPLDPELLHGGLVASDLIYNPLKTKFLAEAERRGAKVHGGLGMFIYQGAYAFEYWTGRPAPVAAMRQTVLEALGHQG</sequence>
<evidence type="ECO:0000256" key="4">
    <source>
        <dbReference type="ARBA" id="ARBA00022857"/>
    </source>
</evidence>
<dbReference type="Gene3D" id="3.40.50.10860">
    <property type="entry name" value="Leucine Dehydrogenase, chain A, domain 1"/>
    <property type="match status" value="1"/>
</dbReference>
<organism evidence="12 13">
    <name type="scientific">Paenibacillus chartarius</name>
    <dbReference type="NCBI Taxonomy" id="747481"/>
    <lineage>
        <taxon>Bacteria</taxon>
        <taxon>Bacillati</taxon>
        <taxon>Bacillota</taxon>
        <taxon>Bacilli</taxon>
        <taxon>Bacillales</taxon>
        <taxon>Paenibacillaceae</taxon>
        <taxon>Paenibacillus</taxon>
    </lineage>
</organism>
<dbReference type="CDD" id="cd01065">
    <property type="entry name" value="NAD_bind_Shikimate_DH"/>
    <property type="match status" value="1"/>
</dbReference>
<dbReference type="Gene3D" id="3.40.50.720">
    <property type="entry name" value="NAD(P)-binding Rossmann-like Domain"/>
    <property type="match status" value="1"/>
</dbReference>
<feature type="domain" description="SDH C-terminal" evidence="11">
    <location>
        <begin position="252"/>
        <end position="282"/>
    </location>
</feature>
<dbReference type="EC" id="1.1.1.25" evidence="2 8"/>
<keyword evidence="4 8" id="KW-0521">NADP</keyword>
<dbReference type="SUPFAM" id="SSF53223">
    <property type="entry name" value="Aminoacid dehydrogenase-like, N-terminal domain"/>
    <property type="match status" value="1"/>
</dbReference>
<feature type="binding site" evidence="8">
    <location>
        <position position="88"/>
    </location>
    <ligand>
        <name>NADP(+)</name>
        <dbReference type="ChEBI" id="CHEBI:58349"/>
    </ligand>
</feature>
<dbReference type="PANTHER" id="PTHR21089:SF1">
    <property type="entry name" value="BIFUNCTIONAL 3-DEHYDROQUINATE DEHYDRATASE_SHIKIMATE DEHYDROGENASE, CHLOROPLASTIC"/>
    <property type="match status" value="1"/>
</dbReference>
<feature type="binding site" evidence="8">
    <location>
        <position position="229"/>
    </location>
    <ligand>
        <name>NADP(+)</name>
        <dbReference type="ChEBI" id="CHEBI:58349"/>
    </ligand>
</feature>
<dbReference type="InterPro" id="IPR036291">
    <property type="entry name" value="NAD(P)-bd_dom_sf"/>
</dbReference>
<accession>A0ABV6DT77</accession>
<keyword evidence="5 8" id="KW-0560">Oxidoreductase</keyword>
<feature type="binding site" evidence="8">
    <location>
        <begin position="137"/>
        <end position="141"/>
    </location>
    <ligand>
        <name>NADP(+)</name>
        <dbReference type="ChEBI" id="CHEBI:58349"/>
    </ligand>
</feature>
<feature type="active site" description="Proton acceptor" evidence="8">
    <location>
        <position position="76"/>
    </location>
</feature>
<feature type="domain" description="Quinate/shikimate 5-dehydrogenase/glutamyl-tRNA reductase" evidence="9">
    <location>
        <begin position="127"/>
        <end position="204"/>
    </location>
</feature>
<feature type="binding site" evidence="8">
    <location>
        <begin position="25"/>
        <end position="27"/>
    </location>
    <ligand>
        <name>shikimate</name>
        <dbReference type="ChEBI" id="CHEBI:36208"/>
    </ligand>
</feature>
<dbReference type="InterPro" id="IPR011342">
    <property type="entry name" value="Shikimate_DH"/>
</dbReference>
<dbReference type="GO" id="GO:0004764">
    <property type="term" value="F:shikimate 3-dehydrogenase (NADP+) activity"/>
    <property type="evidence" value="ECO:0007669"/>
    <property type="project" value="UniProtKB-EC"/>
</dbReference>
<feature type="binding site" evidence="8">
    <location>
        <position position="252"/>
    </location>
    <ligand>
        <name>NADP(+)</name>
        <dbReference type="ChEBI" id="CHEBI:58349"/>
    </ligand>
</feature>
<dbReference type="EMBL" id="JBHLWN010000105">
    <property type="protein sequence ID" value="MFC0215855.1"/>
    <property type="molecule type" value="Genomic_DNA"/>
</dbReference>
<keyword evidence="13" id="KW-1185">Reference proteome</keyword>
<proteinExistence type="inferred from homology"/>
<evidence type="ECO:0000256" key="1">
    <source>
        <dbReference type="ARBA" id="ARBA00004871"/>
    </source>
</evidence>
<dbReference type="HAMAP" id="MF_00222">
    <property type="entry name" value="Shikimate_DH_AroE"/>
    <property type="match status" value="1"/>
</dbReference>
<feature type="domain" description="Shikimate dehydrogenase substrate binding N-terminal" evidence="10">
    <location>
        <begin position="17"/>
        <end position="99"/>
    </location>
</feature>
<evidence type="ECO:0000256" key="7">
    <source>
        <dbReference type="ARBA" id="ARBA00049442"/>
    </source>
</evidence>
<dbReference type="InterPro" id="IPR006151">
    <property type="entry name" value="Shikm_DH/Glu-tRNA_Rdtase"/>
</dbReference>
<comment type="pathway">
    <text evidence="1 8">Metabolic intermediate biosynthesis; chorismate biosynthesis; chorismate from D-erythrose 4-phosphate and phosphoenolpyruvate: step 4/7.</text>
</comment>
<evidence type="ECO:0000256" key="8">
    <source>
        <dbReference type="HAMAP-Rule" id="MF_00222"/>
    </source>
</evidence>
<dbReference type="NCBIfam" id="NF001319">
    <property type="entry name" value="PRK00258.3-3"/>
    <property type="match status" value="1"/>
</dbReference>
<dbReference type="RefSeq" id="WP_377473445.1">
    <property type="nucleotide sequence ID" value="NZ_JBHLWN010000105.1"/>
</dbReference>
<dbReference type="SUPFAM" id="SSF51735">
    <property type="entry name" value="NAD(P)-binding Rossmann-fold domains"/>
    <property type="match status" value="1"/>
</dbReference>
<dbReference type="NCBIfam" id="TIGR00507">
    <property type="entry name" value="aroE"/>
    <property type="match status" value="1"/>
</dbReference>
<feature type="binding site" evidence="8">
    <location>
        <position position="231"/>
    </location>
    <ligand>
        <name>shikimate</name>
        <dbReference type="ChEBI" id="CHEBI:36208"/>
    </ligand>
</feature>
<evidence type="ECO:0000313" key="12">
    <source>
        <dbReference type="EMBL" id="MFC0215855.1"/>
    </source>
</evidence>
<dbReference type="PANTHER" id="PTHR21089">
    <property type="entry name" value="SHIKIMATE DEHYDROGENASE"/>
    <property type="match status" value="1"/>
</dbReference>
<dbReference type="Proteomes" id="UP001589776">
    <property type="component" value="Unassembled WGS sequence"/>
</dbReference>
<keyword evidence="6 8" id="KW-0057">Aromatic amino acid biosynthesis</keyword>
<feature type="binding site" evidence="8">
    <location>
        <position position="72"/>
    </location>
    <ligand>
        <name>shikimate</name>
        <dbReference type="ChEBI" id="CHEBI:36208"/>
    </ligand>
</feature>
<evidence type="ECO:0000259" key="9">
    <source>
        <dbReference type="Pfam" id="PF01488"/>
    </source>
</evidence>
<dbReference type="InterPro" id="IPR041121">
    <property type="entry name" value="SDH_C"/>
</dbReference>
<comment type="similarity">
    <text evidence="8">Belongs to the shikimate dehydrogenase family.</text>
</comment>
<feature type="binding site" evidence="8">
    <location>
        <begin position="161"/>
        <end position="166"/>
    </location>
    <ligand>
        <name>NADP(+)</name>
        <dbReference type="ChEBI" id="CHEBI:58349"/>
    </ligand>
</feature>
<gene>
    <name evidence="8" type="primary">aroE</name>
    <name evidence="12" type="ORF">ACFFK0_26005</name>
</gene>
<name>A0ABV6DT77_9BACL</name>
<feature type="binding site" evidence="8">
    <location>
        <position position="97"/>
    </location>
    <ligand>
        <name>shikimate</name>
        <dbReference type="ChEBI" id="CHEBI:36208"/>
    </ligand>
</feature>
<comment type="catalytic activity">
    <reaction evidence="7 8">
        <text>shikimate + NADP(+) = 3-dehydroshikimate + NADPH + H(+)</text>
        <dbReference type="Rhea" id="RHEA:17737"/>
        <dbReference type="ChEBI" id="CHEBI:15378"/>
        <dbReference type="ChEBI" id="CHEBI:16630"/>
        <dbReference type="ChEBI" id="CHEBI:36208"/>
        <dbReference type="ChEBI" id="CHEBI:57783"/>
        <dbReference type="ChEBI" id="CHEBI:58349"/>
        <dbReference type="EC" id="1.1.1.25"/>
    </reaction>
</comment>
<evidence type="ECO:0000259" key="10">
    <source>
        <dbReference type="Pfam" id="PF08501"/>
    </source>
</evidence>
<protein>
    <recommendedName>
        <fullName evidence="2 8">Shikimate dehydrogenase (NADP(+))</fullName>
        <shortName evidence="8">SDH</shortName>
        <ecNumber evidence="2 8">1.1.1.25</ecNumber>
    </recommendedName>
</protein>
<comment type="function">
    <text evidence="8">Involved in the biosynthesis of the chorismate, which leads to the biosynthesis of aromatic amino acids. Catalyzes the reversible NADPH linked reduction of 3-dehydroshikimate (DHSA) to yield shikimate (SA).</text>
</comment>
<reference evidence="12 13" key="1">
    <citation type="submission" date="2024-09" db="EMBL/GenBank/DDBJ databases">
        <authorList>
            <person name="Sun Q."/>
            <person name="Mori K."/>
        </authorList>
    </citation>
    <scope>NUCLEOTIDE SEQUENCE [LARGE SCALE GENOMIC DNA]</scope>
    <source>
        <strain evidence="12 13">CCM 7759</strain>
    </source>
</reference>
<comment type="caution">
    <text evidence="12">The sequence shown here is derived from an EMBL/GenBank/DDBJ whole genome shotgun (WGS) entry which is preliminary data.</text>
</comment>
<evidence type="ECO:0000313" key="13">
    <source>
        <dbReference type="Proteomes" id="UP001589776"/>
    </source>
</evidence>
<evidence type="ECO:0000256" key="3">
    <source>
        <dbReference type="ARBA" id="ARBA00022605"/>
    </source>
</evidence>